<proteinExistence type="inferred from homology"/>
<evidence type="ECO:0000256" key="3">
    <source>
        <dbReference type="ARBA" id="ARBA00022729"/>
    </source>
</evidence>
<dbReference type="PANTHER" id="PTHR32411">
    <property type="entry name" value="CYSTEINE-RICH REPEAT SECRETORY PROTEIN 38-RELATED"/>
    <property type="match status" value="1"/>
</dbReference>
<sequence>MSTSYSLFKYLVSFHVLAMQLFFIGDVASLNLTNAYLHHKCRVSQGKYQSGSEYEKSLNSLTHDLSTNKFPTGFIHISNGEPPNYVTIIFQCRGDSYGPKCRSCFATAVAGFHRRCPRNKGGIIWYDQCFLDVSMVNDRSPRKLNYENTFSMYNPNNVREDTQSFDKKTRDFLYKLIAKADKPDKDGINFLYYAAEEMRLGTKKLYAMVQCAKDIESCKVCLEWSIRELSKCCGGKQGARFLGTSCNISASSLNLTNEYLNHKCRVDQGKYKPGSEYEKELNTLSRSVATHHFTDGFTHMSNSRDTKSITIIFQCRGDSYRSKCNSCYATAFAGFRRRCPRNKGGIIWYDQCFLDVSMINDNSPRRMNYENVFSMHNPNNVRGNANSFNKKTTDFLYKLIGKADRIDVDGINFLYYAAGEMRLGKQTLYAMVQCAKDILSCKDCLEWSIKELSKCCAGKQGARVVGTICNLSVSSLNLTNGYLHHKCRVNQGKYKPGSKYEKDLDSLIRFVAADKFKDGFVHSSDSDGPNSTTIIFQCRGDSYESNCRTCYDTAVVGFRKRCPRNKGGIIWYDQCFLDVSMINDHVPRKINKKDTFAMHNPNNVRGDTKLFSKKKNDILQQLIEKADKPDVDGIGLLYYAAGEMRIGREKLYAMVQCAKDLVDCKSCLEWSIRELSKCCDGKRGARFLGTSCNVSEGKYKHGDKYENNLNVLNRNVLSYDLMSGFLHVSHGEGPDSVTFILQCRGDSFGSNCRTCYTTAIDGFHRRCQRNKGGIIWYDQCFLVISTIKPQLPRKIDFKNTFSMHNPNNVSNEPGSFDKMTRDFLYELVRKASYPTVVEHQSTYYAAGEKKLGKRKLYAMMQCASDILQCKVCLEWCIRELPKCCDGKQGGRILGMSCNLSVSSLNLTNDYLNHKCLVSEGNYKPGDEYEVNLNFLTKSVPTYDFPDGFLRISRGDVPNFVTVMLQCRGDSYESKCRSCYATALAGLRRRCGRHKGGIIWYDQCLLIISSIIDDKPRKIDYRNTFSMHNPNNVNEDIGSFNKKTRDFLNELVQKAIKPDSVNLVFYASGEKMIGTKKLYAMVQCTQDTLQCQKCLEWIIRELPKCCKGKQGARFLGTGCNLSTAPQNS</sequence>
<comment type="similarity">
    <text evidence="5">Belongs to the cysteine-rich repeat secretory protein family.</text>
</comment>
<organism evidence="7 8">
    <name type="scientific">Arabidopsis arenosa</name>
    <name type="common">Sand rock-cress</name>
    <name type="synonym">Cardaminopsis arenosa</name>
    <dbReference type="NCBI Taxonomy" id="38785"/>
    <lineage>
        <taxon>Eukaryota</taxon>
        <taxon>Viridiplantae</taxon>
        <taxon>Streptophyta</taxon>
        <taxon>Embryophyta</taxon>
        <taxon>Tracheophyta</taxon>
        <taxon>Spermatophyta</taxon>
        <taxon>Magnoliopsida</taxon>
        <taxon>eudicotyledons</taxon>
        <taxon>Gunneridae</taxon>
        <taxon>Pentapetalae</taxon>
        <taxon>rosids</taxon>
        <taxon>malvids</taxon>
        <taxon>Brassicales</taxon>
        <taxon>Brassicaceae</taxon>
        <taxon>Camelineae</taxon>
        <taxon>Arabidopsis</taxon>
    </lineage>
</organism>
<feature type="domain" description="Gnk2-homologous" evidence="6">
    <location>
        <begin position="1020"/>
        <end position="1127"/>
    </location>
</feature>
<keyword evidence="3" id="KW-0732">Signal</keyword>
<accession>A0A8S2A2V0</accession>
<evidence type="ECO:0000259" key="6">
    <source>
        <dbReference type="PROSITE" id="PS51473"/>
    </source>
</evidence>
<dbReference type="InterPro" id="IPR050581">
    <property type="entry name" value="CRR_secretory_protein"/>
</dbReference>
<feature type="domain" description="Gnk2-homologous" evidence="6">
    <location>
        <begin position="146"/>
        <end position="255"/>
    </location>
</feature>
<keyword evidence="8" id="KW-1185">Reference proteome</keyword>
<feature type="domain" description="Gnk2-homologous" evidence="6">
    <location>
        <begin position="687"/>
        <end position="789"/>
    </location>
</feature>
<name>A0A8S2A2V0_ARAAE</name>
<feature type="domain" description="Gnk2-homologous" evidence="6">
    <location>
        <begin position="797"/>
        <end position="906"/>
    </location>
</feature>
<evidence type="ECO:0000256" key="4">
    <source>
        <dbReference type="ARBA" id="ARBA00022737"/>
    </source>
</evidence>
<feature type="domain" description="Gnk2-homologous" evidence="6">
    <location>
        <begin position="36"/>
        <end position="138"/>
    </location>
</feature>
<feature type="domain" description="Gnk2-homologous" evidence="6">
    <location>
        <begin position="259"/>
        <end position="361"/>
    </location>
</feature>
<dbReference type="CDD" id="cd23509">
    <property type="entry name" value="Gnk2-like"/>
    <property type="match status" value="10"/>
</dbReference>
<evidence type="ECO:0000256" key="5">
    <source>
        <dbReference type="ARBA" id="ARBA00038515"/>
    </source>
</evidence>
<feature type="domain" description="Gnk2-homologous" evidence="6">
    <location>
        <begin position="369"/>
        <end position="478"/>
    </location>
</feature>
<evidence type="ECO:0000313" key="7">
    <source>
        <dbReference type="EMBL" id="CAE5968113.1"/>
    </source>
</evidence>
<feature type="domain" description="Gnk2-homologous" evidence="6">
    <location>
        <begin position="910"/>
        <end position="1012"/>
    </location>
</feature>
<dbReference type="Proteomes" id="UP000682877">
    <property type="component" value="Chromosome 3"/>
</dbReference>
<dbReference type="InterPro" id="IPR038408">
    <property type="entry name" value="GNK2_sf"/>
</dbReference>
<evidence type="ECO:0000256" key="1">
    <source>
        <dbReference type="ARBA" id="ARBA00004613"/>
    </source>
</evidence>
<comment type="subcellular location">
    <subcellularLocation>
        <location evidence="1">Secreted</location>
    </subcellularLocation>
</comment>
<dbReference type="Gene3D" id="3.30.430.20">
    <property type="entry name" value="Gnk2 domain, C-X8-C-X2-C motif"/>
    <property type="match status" value="10"/>
</dbReference>
<dbReference type="GO" id="GO:0005576">
    <property type="term" value="C:extracellular region"/>
    <property type="evidence" value="ECO:0007669"/>
    <property type="project" value="UniProtKB-SubCell"/>
</dbReference>
<dbReference type="EMBL" id="LR999453">
    <property type="protein sequence ID" value="CAE5968113.1"/>
    <property type="molecule type" value="Genomic_DNA"/>
</dbReference>
<keyword evidence="2" id="KW-0964">Secreted</keyword>
<dbReference type="PANTHER" id="PTHR32411:SF72">
    <property type="entry name" value="CYSTEINE-RICH REPEAT SECRETORY PROTEIN 34-RELATED"/>
    <property type="match status" value="1"/>
</dbReference>
<feature type="domain" description="Gnk2-homologous" evidence="6">
    <location>
        <begin position="482"/>
        <end position="584"/>
    </location>
</feature>
<reference evidence="7" key="1">
    <citation type="submission" date="2021-01" db="EMBL/GenBank/DDBJ databases">
        <authorList>
            <person name="Bezrukov I."/>
        </authorList>
    </citation>
    <scope>NUCLEOTIDE SEQUENCE</scope>
</reference>
<evidence type="ECO:0000256" key="2">
    <source>
        <dbReference type="ARBA" id="ARBA00022525"/>
    </source>
</evidence>
<gene>
    <name evidence="7" type="ORF">AARE701A_LOCUS7842</name>
</gene>
<evidence type="ECO:0000313" key="8">
    <source>
        <dbReference type="Proteomes" id="UP000682877"/>
    </source>
</evidence>
<dbReference type="PROSITE" id="PS51473">
    <property type="entry name" value="GNK2"/>
    <property type="match status" value="9"/>
</dbReference>
<dbReference type="AlphaFoldDB" id="A0A8S2A2V0"/>
<dbReference type="Pfam" id="PF01657">
    <property type="entry name" value="Stress-antifung"/>
    <property type="match status" value="9"/>
</dbReference>
<protein>
    <recommendedName>
        <fullName evidence="6">Gnk2-homologous domain-containing protein</fullName>
    </recommendedName>
</protein>
<keyword evidence="4" id="KW-0677">Repeat</keyword>
<dbReference type="InterPro" id="IPR002902">
    <property type="entry name" value="GNK2"/>
</dbReference>